<keyword evidence="1" id="KW-0812">Transmembrane</keyword>
<dbReference type="SUPFAM" id="SSF52540">
    <property type="entry name" value="P-loop containing nucleoside triphosphate hydrolases"/>
    <property type="match status" value="1"/>
</dbReference>
<dbReference type="Pfam" id="PF05707">
    <property type="entry name" value="Zot"/>
    <property type="match status" value="1"/>
</dbReference>
<evidence type="ECO:0000313" key="4">
    <source>
        <dbReference type="Proteomes" id="UP000409147"/>
    </source>
</evidence>
<dbReference type="AlphaFoldDB" id="A0A564UIJ5"/>
<feature type="transmembrane region" description="Helical" evidence="1">
    <location>
        <begin position="163"/>
        <end position="181"/>
    </location>
</feature>
<gene>
    <name evidence="3" type="ORF">ROSSTS7063_02964</name>
</gene>
<accession>A0A564UIJ5</accession>
<dbReference type="RefSeq" id="WP_144369625.1">
    <property type="nucleotide sequence ID" value="NZ_CABHNB010000043.1"/>
</dbReference>
<evidence type="ECO:0000313" key="3">
    <source>
        <dbReference type="EMBL" id="VUX19345.1"/>
    </source>
</evidence>
<evidence type="ECO:0000259" key="2">
    <source>
        <dbReference type="Pfam" id="PF05707"/>
    </source>
</evidence>
<proteinExistence type="predicted"/>
<dbReference type="InterPro" id="IPR008900">
    <property type="entry name" value="Zot_N"/>
</dbReference>
<feature type="domain" description="Zona occludens toxin N-terminal" evidence="2">
    <location>
        <begin position="1"/>
        <end position="158"/>
    </location>
</feature>
<dbReference type="Gene3D" id="3.40.50.300">
    <property type="entry name" value="P-loop containing nucleotide triphosphate hydrolases"/>
    <property type="match status" value="1"/>
</dbReference>
<organism evidence="3 4">
    <name type="scientific">Blautia obeum</name>
    <dbReference type="NCBI Taxonomy" id="40520"/>
    <lineage>
        <taxon>Bacteria</taxon>
        <taxon>Bacillati</taxon>
        <taxon>Bacillota</taxon>
        <taxon>Clostridia</taxon>
        <taxon>Lachnospirales</taxon>
        <taxon>Lachnospiraceae</taxon>
        <taxon>Blautia</taxon>
    </lineage>
</organism>
<evidence type="ECO:0000256" key="1">
    <source>
        <dbReference type="SAM" id="Phobius"/>
    </source>
</evidence>
<dbReference type="InterPro" id="IPR027417">
    <property type="entry name" value="P-loop_NTPase"/>
</dbReference>
<keyword evidence="1" id="KW-0472">Membrane</keyword>
<reference evidence="3 4" key="1">
    <citation type="submission" date="2019-07" db="EMBL/GenBank/DDBJ databases">
        <authorList>
            <person name="Hibberd C M."/>
            <person name="Gehrig L. J."/>
            <person name="Chang H.-W."/>
            <person name="Venkatesh S."/>
        </authorList>
    </citation>
    <scope>NUCLEOTIDE SEQUENCE [LARGE SCALE GENOMIC DNA]</scope>
    <source>
        <strain evidence="3">Ruminococcus_obeum_SSTS_Bg7063</strain>
    </source>
</reference>
<keyword evidence="4" id="KW-1185">Reference proteome</keyword>
<dbReference type="Proteomes" id="UP000409147">
    <property type="component" value="Unassembled WGS sequence"/>
</dbReference>
<keyword evidence="1" id="KW-1133">Transmembrane helix</keyword>
<name>A0A564UIJ5_9FIRM</name>
<dbReference type="EMBL" id="CABHNB010000043">
    <property type="protein sequence ID" value="VUX19345.1"/>
    <property type="molecule type" value="Genomic_DNA"/>
</dbReference>
<sequence>MIYFYSGRPGSGKSLHCAKMIDQYHRKGKNVICNFEVNENFWKHKRCKKNKFLKDYGIIQELTNEQLTIDFLMDFANKNHKRNKRGQIIEKQTLLIIDECQTMFNSRSWNQKGRSEWVIFFTQHRKFGYTVILVSQHKDLIDKQIRHIFQHDYEHRNVKNFKLIGWFLALLLGGNFFVIPVKSMDTGKKDHTEFMLASRKYYKLYDSYKIFDTKTLKQL</sequence>
<protein>
    <submittedName>
        <fullName evidence="3">Zonular occludens toxin (Zot)</fullName>
    </submittedName>
</protein>